<dbReference type="AlphaFoldDB" id="A0A9X2SUT3"/>
<gene>
    <name evidence="1" type="ORF">M1B79_17345</name>
</gene>
<sequence length="155" mass="18002">MEEYKFYMMRYGEPGAVWKDLESDFPGLRYKECTGLNSYGEPTNMYSEDFAETSKAEVYVSSTPAHKQTTIKLTLIFLEDDTKNDKSYRDFMAFIAGSKIAYRDTARKRKVLMYLSGATEPKSDTLYGQKYKEVTFTFKNVYGHSFGYDETFPNE</sequence>
<dbReference type="EMBL" id="JAMZED010000080">
    <property type="protein sequence ID" value="MCR6506373.1"/>
    <property type="molecule type" value="Genomic_DNA"/>
</dbReference>
<reference evidence="1" key="1">
    <citation type="journal article" date="2022" name="Arch. Microbiol.">
        <title>Bacteroides muris sp. nov. isolated from the cecum of wild-derived house mice.</title>
        <authorList>
            <person name="Fokt H."/>
            <person name="Unni R."/>
            <person name="Repnik U."/>
            <person name="Schmitz R.A."/>
            <person name="Bramkamp M."/>
            <person name="Baines J.F."/>
            <person name="Unterweger D."/>
        </authorList>
    </citation>
    <scope>NUCLEOTIDE SEQUENCE</scope>
    <source>
        <strain evidence="1">KH365_2</strain>
    </source>
</reference>
<evidence type="ECO:0000313" key="1">
    <source>
        <dbReference type="EMBL" id="MCR6506373.1"/>
    </source>
</evidence>
<dbReference type="Proteomes" id="UP001143192">
    <property type="component" value="Unassembled WGS sequence"/>
</dbReference>
<comment type="caution">
    <text evidence="1">The sequence shown here is derived from an EMBL/GenBank/DDBJ whole genome shotgun (WGS) entry which is preliminary data.</text>
</comment>
<organism evidence="1 2">
    <name type="scientific">Bacteroides muris</name>
    <name type="common">ex Fokt et al. 2023</name>
    <dbReference type="NCBI Taxonomy" id="2937417"/>
    <lineage>
        <taxon>Bacteria</taxon>
        <taxon>Pseudomonadati</taxon>
        <taxon>Bacteroidota</taxon>
        <taxon>Bacteroidia</taxon>
        <taxon>Bacteroidales</taxon>
        <taxon>Bacteroidaceae</taxon>
        <taxon>Bacteroides</taxon>
    </lineage>
</organism>
<protein>
    <submittedName>
        <fullName evidence="1">Uncharacterized protein</fullName>
    </submittedName>
</protein>
<evidence type="ECO:0000313" key="2">
    <source>
        <dbReference type="Proteomes" id="UP001143192"/>
    </source>
</evidence>
<reference evidence="1" key="2">
    <citation type="submission" date="2022-04" db="EMBL/GenBank/DDBJ databases">
        <authorList>
            <person name="Fokt H."/>
            <person name="Baines J."/>
        </authorList>
    </citation>
    <scope>NUCLEOTIDE SEQUENCE</scope>
    <source>
        <strain evidence="1">KH365_2</strain>
    </source>
</reference>
<proteinExistence type="predicted"/>
<keyword evidence="2" id="KW-1185">Reference proteome</keyword>
<name>A0A9X2SUT3_9BACE</name>
<dbReference type="RefSeq" id="WP_257932543.1">
    <property type="nucleotide sequence ID" value="NZ_JAMZED010000080.1"/>
</dbReference>
<accession>A0A9X2SUT3</accession>